<dbReference type="AlphaFoldDB" id="A0A4Y2WW64"/>
<organism evidence="5 6">
    <name type="scientific">Araneus ventricosus</name>
    <name type="common">Orbweaver spider</name>
    <name type="synonym">Epeira ventricosa</name>
    <dbReference type="NCBI Taxonomy" id="182803"/>
    <lineage>
        <taxon>Eukaryota</taxon>
        <taxon>Metazoa</taxon>
        <taxon>Ecdysozoa</taxon>
        <taxon>Arthropoda</taxon>
        <taxon>Chelicerata</taxon>
        <taxon>Arachnida</taxon>
        <taxon>Araneae</taxon>
        <taxon>Araneomorphae</taxon>
        <taxon>Entelegynae</taxon>
        <taxon>Araneoidea</taxon>
        <taxon>Araneidae</taxon>
        <taxon>Araneus</taxon>
    </lineage>
</organism>
<dbReference type="EMBL" id="BGPR01065227">
    <property type="protein sequence ID" value="GBO40066.1"/>
    <property type="molecule type" value="Genomic_DNA"/>
</dbReference>
<evidence type="ECO:0000313" key="5">
    <source>
        <dbReference type="EMBL" id="GBO40292.1"/>
    </source>
</evidence>
<proteinExistence type="predicted"/>
<dbReference type="Proteomes" id="UP000499080">
    <property type="component" value="Unassembled WGS sequence"/>
</dbReference>
<comment type="caution">
    <text evidence="5">The sequence shown here is derived from an EMBL/GenBank/DDBJ whole genome shotgun (WGS) entry which is preliminary data.</text>
</comment>
<reference evidence="5 6" key="1">
    <citation type="journal article" date="2019" name="Sci. Rep.">
        <title>Orb-weaving spider Araneus ventricosus genome elucidates the spidroin gene catalogue.</title>
        <authorList>
            <person name="Kono N."/>
            <person name="Nakamura H."/>
            <person name="Ohtoshi R."/>
            <person name="Moran D.A.P."/>
            <person name="Shinohara A."/>
            <person name="Yoshida Y."/>
            <person name="Fujiwara M."/>
            <person name="Mori M."/>
            <person name="Tomita M."/>
            <person name="Arakawa K."/>
        </authorList>
    </citation>
    <scope>NUCLEOTIDE SEQUENCE [LARGE SCALE GENOMIC DNA]</scope>
</reference>
<evidence type="ECO:0000313" key="2">
    <source>
        <dbReference type="EMBL" id="GBO40054.1"/>
    </source>
</evidence>
<gene>
    <name evidence="5" type="ORF">AVEN_136771_1</name>
    <name evidence="3" type="ORF">AVEN_149761_1</name>
    <name evidence="4" type="ORF">AVEN_177924_1</name>
    <name evidence="2" type="ORF">AVEN_192239_1</name>
</gene>
<feature type="region of interest" description="Disordered" evidence="1">
    <location>
        <begin position="1"/>
        <end position="69"/>
    </location>
</feature>
<dbReference type="EMBL" id="BGPR01065213">
    <property type="protein sequence ID" value="GBO40054.1"/>
    <property type="molecule type" value="Genomic_DNA"/>
</dbReference>
<evidence type="ECO:0000313" key="3">
    <source>
        <dbReference type="EMBL" id="GBO40066.1"/>
    </source>
</evidence>
<evidence type="ECO:0000256" key="1">
    <source>
        <dbReference type="SAM" id="MobiDB-lite"/>
    </source>
</evidence>
<protein>
    <submittedName>
        <fullName evidence="5">Uncharacterized protein</fullName>
    </submittedName>
</protein>
<accession>A0A4Y2WW64</accession>
<sequence length="87" mass="9587">MWPPVARRERAGGPWKRGNPERSSDLFRGQSTPARERDEGVRCARFTGAVDQESNKRNSQPLGDGRQPVQFLVAGGHGMTFSASGFQ</sequence>
<feature type="compositionally biased region" description="Basic and acidic residues" evidence="1">
    <location>
        <begin position="1"/>
        <end position="11"/>
    </location>
</feature>
<name>A0A4Y2WW64_ARAVE</name>
<dbReference type="EMBL" id="BGPR01065346">
    <property type="protein sequence ID" value="GBO40169.1"/>
    <property type="molecule type" value="Genomic_DNA"/>
</dbReference>
<evidence type="ECO:0000313" key="6">
    <source>
        <dbReference type="Proteomes" id="UP000499080"/>
    </source>
</evidence>
<evidence type="ECO:0000313" key="4">
    <source>
        <dbReference type="EMBL" id="GBO40169.1"/>
    </source>
</evidence>
<dbReference type="EMBL" id="BGPR01065479">
    <property type="protein sequence ID" value="GBO40292.1"/>
    <property type="molecule type" value="Genomic_DNA"/>
</dbReference>
<keyword evidence="6" id="KW-1185">Reference proteome</keyword>